<keyword evidence="1" id="KW-0808">Transferase</keyword>
<keyword evidence="3" id="KW-0418">Kinase</keyword>
<evidence type="ECO:0000256" key="4">
    <source>
        <dbReference type="ARBA" id="ARBA00022840"/>
    </source>
</evidence>
<dbReference type="GO" id="GO:0004674">
    <property type="term" value="F:protein serine/threonine kinase activity"/>
    <property type="evidence" value="ECO:0007669"/>
    <property type="project" value="TreeGrafter"/>
</dbReference>
<dbReference type="GO" id="GO:0005524">
    <property type="term" value="F:ATP binding"/>
    <property type="evidence" value="ECO:0007669"/>
    <property type="project" value="UniProtKB-KW"/>
</dbReference>
<dbReference type="CDD" id="cd14014">
    <property type="entry name" value="STKc_PknB_like"/>
    <property type="match status" value="1"/>
</dbReference>
<evidence type="ECO:0000313" key="8">
    <source>
        <dbReference type="EMBL" id="MBB3873498.1"/>
    </source>
</evidence>
<dbReference type="SUPFAM" id="SSF81606">
    <property type="entry name" value="PP2C-like"/>
    <property type="match status" value="1"/>
</dbReference>
<dbReference type="InterPro" id="IPR036457">
    <property type="entry name" value="PPM-type-like_dom_sf"/>
</dbReference>
<protein>
    <submittedName>
        <fullName evidence="8">Serine/threonine protein phosphatase PrpC</fullName>
    </submittedName>
</protein>
<dbReference type="CDD" id="cd00143">
    <property type="entry name" value="PP2Cc"/>
    <property type="match status" value="1"/>
</dbReference>
<dbReference type="AlphaFoldDB" id="A0A7W6A550"/>
<evidence type="ECO:0000256" key="1">
    <source>
        <dbReference type="ARBA" id="ARBA00022679"/>
    </source>
</evidence>
<accession>A0A7W6A550</accession>
<evidence type="ECO:0000256" key="5">
    <source>
        <dbReference type="SAM" id="Phobius"/>
    </source>
</evidence>
<organism evidence="8 9">
    <name type="scientific">Brevundimonas mediterranea</name>
    <dbReference type="NCBI Taxonomy" id="74329"/>
    <lineage>
        <taxon>Bacteria</taxon>
        <taxon>Pseudomonadati</taxon>
        <taxon>Pseudomonadota</taxon>
        <taxon>Alphaproteobacteria</taxon>
        <taxon>Caulobacterales</taxon>
        <taxon>Caulobacteraceae</taxon>
        <taxon>Brevundimonas</taxon>
    </lineage>
</organism>
<keyword evidence="5" id="KW-0812">Transmembrane</keyword>
<gene>
    <name evidence="8" type="ORF">GGR11_003060</name>
</gene>
<dbReference type="Gene3D" id="1.10.510.10">
    <property type="entry name" value="Transferase(Phosphotransferase) domain 1"/>
    <property type="match status" value="1"/>
</dbReference>
<dbReference type="SUPFAM" id="SSF56112">
    <property type="entry name" value="Protein kinase-like (PK-like)"/>
    <property type="match status" value="1"/>
</dbReference>
<feature type="domain" description="Protein kinase" evidence="6">
    <location>
        <begin position="268"/>
        <end position="531"/>
    </location>
</feature>
<dbReference type="InterPro" id="IPR000719">
    <property type="entry name" value="Prot_kinase_dom"/>
</dbReference>
<reference evidence="8 9" key="1">
    <citation type="submission" date="2020-08" db="EMBL/GenBank/DDBJ databases">
        <title>Genomic Encyclopedia of Type Strains, Phase IV (KMG-IV): sequencing the most valuable type-strain genomes for metagenomic binning, comparative biology and taxonomic classification.</title>
        <authorList>
            <person name="Goeker M."/>
        </authorList>
    </citation>
    <scope>NUCLEOTIDE SEQUENCE [LARGE SCALE GENOMIC DNA]</scope>
    <source>
        <strain evidence="8 9">DSM 14878</strain>
    </source>
</reference>
<comment type="caution">
    <text evidence="8">The sequence shown here is derived from an EMBL/GenBank/DDBJ whole genome shotgun (WGS) entry which is preliminary data.</text>
</comment>
<dbReference type="SMART" id="SM00331">
    <property type="entry name" value="PP2C_SIG"/>
    <property type="match status" value="1"/>
</dbReference>
<evidence type="ECO:0000259" key="6">
    <source>
        <dbReference type="PROSITE" id="PS50011"/>
    </source>
</evidence>
<dbReference type="Gene3D" id="3.30.200.20">
    <property type="entry name" value="Phosphorylase Kinase, domain 1"/>
    <property type="match status" value="1"/>
</dbReference>
<dbReference type="SMART" id="SM00332">
    <property type="entry name" value="PP2Cc"/>
    <property type="match status" value="1"/>
</dbReference>
<dbReference type="PANTHER" id="PTHR43289:SF6">
    <property type="entry name" value="SERINE_THREONINE-PROTEIN KINASE NEKL-3"/>
    <property type="match status" value="1"/>
</dbReference>
<keyword evidence="5" id="KW-1133">Transmembrane helix</keyword>
<dbReference type="PROSITE" id="PS00108">
    <property type="entry name" value="PROTEIN_KINASE_ST"/>
    <property type="match status" value="1"/>
</dbReference>
<feature type="transmembrane region" description="Helical" evidence="5">
    <location>
        <begin position="554"/>
        <end position="572"/>
    </location>
</feature>
<dbReference type="SMART" id="SM00220">
    <property type="entry name" value="S_TKc"/>
    <property type="match status" value="1"/>
</dbReference>
<feature type="domain" description="PPM-type phosphatase" evidence="7">
    <location>
        <begin position="9"/>
        <end position="235"/>
    </location>
</feature>
<dbReference type="Pfam" id="PF13672">
    <property type="entry name" value="PP2C_2"/>
    <property type="match status" value="1"/>
</dbReference>
<keyword evidence="5" id="KW-0472">Membrane</keyword>
<dbReference type="Gene3D" id="3.60.40.10">
    <property type="entry name" value="PPM-type phosphatase domain"/>
    <property type="match status" value="1"/>
</dbReference>
<dbReference type="PROSITE" id="PS51746">
    <property type="entry name" value="PPM_2"/>
    <property type="match status" value="1"/>
</dbReference>
<dbReference type="Proteomes" id="UP000532936">
    <property type="component" value="Unassembled WGS sequence"/>
</dbReference>
<dbReference type="EMBL" id="JACIDA010000003">
    <property type="protein sequence ID" value="MBB3873498.1"/>
    <property type="molecule type" value="Genomic_DNA"/>
</dbReference>
<sequence>MTDARLEIAAGFATAQGPKADNQDFGGVHLGTPAEQREHGVVAVIADGVSGSKAGRMAAELTTRSFIDGYLDQNPLNGIAANGIKALRGFNRWLHARGKIDPIMEAAATTFTALILRGREAVALHVGDSRAWHFRDGVLTRLTEDHTRAQQGLSHVLYRAVGIEADVKLDVRHVGLAPHDRLLLTTDGVHGVLTDEALARLLARRGSPDADAQAILAEVAEAGARDNATVLVIDVMGIGAPDWEAITAEAEGLAILSPPKQGETVDGFHLERLVADGRYTRLFLARSVDARSGDARSSDERVVLKFPKPAAVSERGARTAFLREAFIGRRIDSPFVGKVLSLDAGRQSRLYIVQPFYQGQTLHARLAEDGPFEIAEGIGVALKLARGVAALHRAGVTHRDIKPDNVILEANGGLKLVDLGVARLKRAEEFAEAEAPGTPGYKAPEMYDGESGNAATDQFALGVTLYRLFTGAYPWGEVDPSDAPRFDRAPVSLGRRRPDMPAWLEAAVMRAVAVDPDERFEDVEELIHVLETGSAAAAPAPRPLSLIERDPVRFWQGLCLVLVVLLMVSLATR</sequence>
<evidence type="ECO:0000313" key="9">
    <source>
        <dbReference type="Proteomes" id="UP000532936"/>
    </source>
</evidence>
<evidence type="ECO:0000259" key="7">
    <source>
        <dbReference type="PROSITE" id="PS51746"/>
    </source>
</evidence>
<dbReference type="PROSITE" id="PS50011">
    <property type="entry name" value="PROTEIN_KINASE_DOM"/>
    <property type="match status" value="1"/>
</dbReference>
<evidence type="ECO:0000256" key="3">
    <source>
        <dbReference type="ARBA" id="ARBA00022777"/>
    </source>
</evidence>
<proteinExistence type="predicted"/>
<dbReference type="PANTHER" id="PTHR43289">
    <property type="entry name" value="MITOGEN-ACTIVATED PROTEIN KINASE KINASE KINASE 20-RELATED"/>
    <property type="match status" value="1"/>
</dbReference>
<dbReference type="InterPro" id="IPR008271">
    <property type="entry name" value="Ser/Thr_kinase_AS"/>
</dbReference>
<dbReference type="Pfam" id="PF00069">
    <property type="entry name" value="Pkinase"/>
    <property type="match status" value="1"/>
</dbReference>
<dbReference type="InterPro" id="IPR011009">
    <property type="entry name" value="Kinase-like_dom_sf"/>
</dbReference>
<dbReference type="InterPro" id="IPR001932">
    <property type="entry name" value="PPM-type_phosphatase-like_dom"/>
</dbReference>
<name>A0A7W6A550_9CAUL</name>
<dbReference type="RefSeq" id="WP_183198319.1">
    <property type="nucleotide sequence ID" value="NZ_JACIDA010000003.1"/>
</dbReference>
<evidence type="ECO:0000256" key="2">
    <source>
        <dbReference type="ARBA" id="ARBA00022741"/>
    </source>
</evidence>
<keyword evidence="4" id="KW-0067">ATP-binding</keyword>
<keyword evidence="2" id="KW-0547">Nucleotide-binding</keyword>